<feature type="transmembrane region" description="Helical" evidence="1">
    <location>
        <begin position="238"/>
        <end position="261"/>
    </location>
</feature>
<dbReference type="KEGG" id="cput:CONPUDRAFT_73949"/>
<dbReference type="EMBL" id="JH711580">
    <property type="protein sequence ID" value="EIW79532.1"/>
    <property type="molecule type" value="Genomic_DNA"/>
</dbReference>
<feature type="transmembrane region" description="Helical" evidence="1">
    <location>
        <begin position="157"/>
        <end position="179"/>
    </location>
</feature>
<protein>
    <submittedName>
        <fullName evidence="2">Uncharacterized protein</fullName>
    </submittedName>
</protein>
<sequence>MQNIPVLITIWQMKKPSLVSGLYFVYSQRRNHRADILSFISSQSPKRSHGIFLSFVDATLFNFCTGSFNERCIVCCDHGLPHEGLMIMRVYAMSDRSRAILLLLLGCLFVETSVFIVTGIITLLPSNGTTASTYDVDSIIFCGLVSATPGTLAPTGWVNSTLIGSIAALEVLLVSLSMYKFAQDALYFVQAWRHILRRKLMSDIYSVLIRDNVFWALLTLVSSSLNFKTSDYPQSPDILLDIVADVFAALPLSMMGPHLVLSMKAESRSERGNLEATTHGRGSSGGEFTSVLFTDDDYQLRSKVQITSSFGTFLAEKLVRIGNI</sequence>
<evidence type="ECO:0000313" key="3">
    <source>
        <dbReference type="Proteomes" id="UP000053558"/>
    </source>
</evidence>
<gene>
    <name evidence="2" type="ORF">CONPUDRAFT_73949</name>
</gene>
<proteinExistence type="predicted"/>
<evidence type="ECO:0000313" key="2">
    <source>
        <dbReference type="EMBL" id="EIW79532.1"/>
    </source>
</evidence>
<feature type="transmembrane region" description="Helical" evidence="1">
    <location>
        <begin position="99"/>
        <end position="124"/>
    </location>
</feature>
<keyword evidence="1" id="KW-0472">Membrane</keyword>
<keyword evidence="1" id="KW-1133">Transmembrane helix</keyword>
<keyword evidence="1" id="KW-0812">Transmembrane</keyword>
<name>A0A5M3MJY9_CONPW</name>
<dbReference type="AlphaFoldDB" id="A0A5M3MJY9"/>
<dbReference type="Proteomes" id="UP000053558">
    <property type="component" value="Unassembled WGS sequence"/>
</dbReference>
<reference evidence="3" key="1">
    <citation type="journal article" date="2012" name="Science">
        <title>The Paleozoic origin of enzymatic lignin decomposition reconstructed from 31 fungal genomes.</title>
        <authorList>
            <person name="Floudas D."/>
            <person name="Binder M."/>
            <person name="Riley R."/>
            <person name="Barry K."/>
            <person name="Blanchette R.A."/>
            <person name="Henrissat B."/>
            <person name="Martinez A.T."/>
            <person name="Otillar R."/>
            <person name="Spatafora J.W."/>
            <person name="Yadav J.S."/>
            <person name="Aerts A."/>
            <person name="Benoit I."/>
            <person name="Boyd A."/>
            <person name="Carlson A."/>
            <person name="Copeland A."/>
            <person name="Coutinho P.M."/>
            <person name="de Vries R.P."/>
            <person name="Ferreira P."/>
            <person name="Findley K."/>
            <person name="Foster B."/>
            <person name="Gaskell J."/>
            <person name="Glotzer D."/>
            <person name="Gorecki P."/>
            <person name="Heitman J."/>
            <person name="Hesse C."/>
            <person name="Hori C."/>
            <person name="Igarashi K."/>
            <person name="Jurgens J.A."/>
            <person name="Kallen N."/>
            <person name="Kersten P."/>
            <person name="Kohler A."/>
            <person name="Kuees U."/>
            <person name="Kumar T.K.A."/>
            <person name="Kuo A."/>
            <person name="LaButti K."/>
            <person name="Larrondo L.F."/>
            <person name="Lindquist E."/>
            <person name="Ling A."/>
            <person name="Lombard V."/>
            <person name="Lucas S."/>
            <person name="Lundell T."/>
            <person name="Martin R."/>
            <person name="McLaughlin D.J."/>
            <person name="Morgenstern I."/>
            <person name="Morin E."/>
            <person name="Murat C."/>
            <person name="Nagy L.G."/>
            <person name="Nolan M."/>
            <person name="Ohm R.A."/>
            <person name="Patyshakuliyeva A."/>
            <person name="Rokas A."/>
            <person name="Ruiz-Duenas F.J."/>
            <person name="Sabat G."/>
            <person name="Salamov A."/>
            <person name="Samejima M."/>
            <person name="Schmutz J."/>
            <person name="Slot J.C."/>
            <person name="St John F."/>
            <person name="Stenlid J."/>
            <person name="Sun H."/>
            <person name="Sun S."/>
            <person name="Syed K."/>
            <person name="Tsang A."/>
            <person name="Wiebenga A."/>
            <person name="Young D."/>
            <person name="Pisabarro A."/>
            <person name="Eastwood D.C."/>
            <person name="Martin F."/>
            <person name="Cullen D."/>
            <person name="Grigoriev I.V."/>
            <person name="Hibbett D.S."/>
        </authorList>
    </citation>
    <scope>NUCLEOTIDE SEQUENCE [LARGE SCALE GENOMIC DNA]</scope>
    <source>
        <strain evidence="3">RWD-64-598 SS2</strain>
    </source>
</reference>
<organism evidence="2 3">
    <name type="scientific">Coniophora puteana (strain RWD-64-598)</name>
    <name type="common">Brown rot fungus</name>
    <dbReference type="NCBI Taxonomy" id="741705"/>
    <lineage>
        <taxon>Eukaryota</taxon>
        <taxon>Fungi</taxon>
        <taxon>Dikarya</taxon>
        <taxon>Basidiomycota</taxon>
        <taxon>Agaricomycotina</taxon>
        <taxon>Agaricomycetes</taxon>
        <taxon>Agaricomycetidae</taxon>
        <taxon>Boletales</taxon>
        <taxon>Coniophorineae</taxon>
        <taxon>Coniophoraceae</taxon>
        <taxon>Coniophora</taxon>
    </lineage>
</organism>
<dbReference type="GeneID" id="19209184"/>
<evidence type="ECO:0000256" key="1">
    <source>
        <dbReference type="SAM" id="Phobius"/>
    </source>
</evidence>
<feature type="transmembrane region" description="Helical" evidence="1">
    <location>
        <begin position="200"/>
        <end position="218"/>
    </location>
</feature>
<dbReference type="RefSeq" id="XP_007769815.1">
    <property type="nucleotide sequence ID" value="XM_007771625.1"/>
</dbReference>
<accession>A0A5M3MJY9</accession>
<keyword evidence="3" id="KW-1185">Reference proteome</keyword>
<comment type="caution">
    <text evidence="2">The sequence shown here is derived from an EMBL/GenBank/DDBJ whole genome shotgun (WGS) entry which is preliminary data.</text>
</comment>